<dbReference type="Gramene" id="RZC58878">
    <property type="protein sequence ID" value="RZC58878"/>
    <property type="gene ID" value="C5167_006180"/>
</dbReference>
<dbReference type="EMBL" id="CM010718">
    <property type="protein sequence ID" value="RZC58878.1"/>
    <property type="molecule type" value="Genomic_DNA"/>
</dbReference>
<organism evidence="4 5">
    <name type="scientific">Papaver somniferum</name>
    <name type="common">Opium poppy</name>
    <dbReference type="NCBI Taxonomy" id="3469"/>
    <lineage>
        <taxon>Eukaryota</taxon>
        <taxon>Viridiplantae</taxon>
        <taxon>Streptophyta</taxon>
        <taxon>Embryophyta</taxon>
        <taxon>Tracheophyta</taxon>
        <taxon>Spermatophyta</taxon>
        <taxon>Magnoliopsida</taxon>
        <taxon>Ranunculales</taxon>
        <taxon>Papaveraceae</taxon>
        <taxon>Papaveroideae</taxon>
        <taxon>Papaver</taxon>
    </lineage>
</organism>
<dbReference type="OrthoDB" id="515416at2759"/>
<feature type="compositionally biased region" description="Low complexity" evidence="2">
    <location>
        <begin position="393"/>
        <end position="409"/>
    </location>
</feature>
<dbReference type="PANTHER" id="PTHR31805">
    <property type="entry name" value="RECEPTOR-LIKE KINASE, PUTATIVE (DUF1421)-RELATED"/>
    <property type="match status" value="1"/>
</dbReference>
<dbReference type="Pfam" id="PF07223">
    <property type="entry name" value="DUF1421"/>
    <property type="match status" value="1"/>
</dbReference>
<proteinExistence type="predicted"/>
<feature type="domain" description="DUF1421" evidence="3">
    <location>
        <begin position="518"/>
        <end position="561"/>
    </location>
</feature>
<dbReference type="Proteomes" id="UP000316621">
    <property type="component" value="Chromosome 4"/>
</dbReference>
<evidence type="ECO:0000313" key="5">
    <source>
        <dbReference type="Proteomes" id="UP000316621"/>
    </source>
</evidence>
<keyword evidence="5" id="KW-1185">Reference proteome</keyword>
<feature type="compositionally biased region" description="Polar residues" evidence="2">
    <location>
        <begin position="336"/>
        <end position="353"/>
    </location>
</feature>
<feature type="compositionally biased region" description="Gly residues" evidence="2">
    <location>
        <begin position="502"/>
        <end position="513"/>
    </location>
</feature>
<feature type="compositionally biased region" description="Pro residues" evidence="2">
    <location>
        <begin position="257"/>
        <end position="275"/>
    </location>
</feature>
<dbReference type="AlphaFoldDB" id="A0A4Y7JGF2"/>
<feature type="region of interest" description="Disordered" evidence="2">
    <location>
        <begin position="455"/>
        <end position="517"/>
    </location>
</feature>
<reference evidence="4 5" key="1">
    <citation type="journal article" date="2018" name="Science">
        <title>The opium poppy genome and morphinan production.</title>
        <authorList>
            <person name="Guo L."/>
            <person name="Winzer T."/>
            <person name="Yang X."/>
            <person name="Li Y."/>
            <person name="Ning Z."/>
            <person name="He Z."/>
            <person name="Teodor R."/>
            <person name="Lu Y."/>
            <person name="Bowser T.A."/>
            <person name="Graham I.A."/>
            <person name="Ye K."/>
        </authorList>
    </citation>
    <scope>NUCLEOTIDE SEQUENCE [LARGE SCALE GENOMIC DNA]</scope>
    <source>
        <strain evidence="5">cv. HN1</strain>
        <tissue evidence="4">Leaves</tissue>
    </source>
</reference>
<protein>
    <recommendedName>
        <fullName evidence="3">DUF1421 domain-containing protein</fullName>
    </recommendedName>
</protein>
<feature type="compositionally biased region" description="Low complexity" evidence="2">
    <location>
        <begin position="242"/>
        <end position="256"/>
    </location>
</feature>
<accession>A0A4Y7JGF2</accession>
<name>A0A4Y7JGF2_PAPSO</name>
<feature type="region of interest" description="Disordered" evidence="2">
    <location>
        <begin position="316"/>
        <end position="430"/>
    </location>
</feature>
<dbReference type="PANTHER" id="PTHR31805:SF14">
    <property type="entry name" value="RECEPTOR-LIKE KINASE, PUTATIVE (DUF1421)-RELATED"/>
    <property type="match status" value="1"/>
</dbReference>
<keyword evidence="1" id="KW-0175">Coiled coil</keyword>
<feature type="compositionally biased region" description="Low complexity" evidence="2">
    <location>
        <begin position="481"/>
        <end position="501"/>
    </location>
</feature>
<evidence type="ECO:0000259" key="3">
    <source>
        <dbReference type="Pfam" id="PF07223"/>
    </source>
</evidence>
<feature type="region of interest" description="Disordered" evidence="2">
    <location>
        <begin position="15"/>
        <end position="47"/>
    </location>
</feature>
<evidence type="ECO:0000256" key="1">
    <source>
        <dbReference type="SAM" id="Coils"/>
    </source>
</evidence>
<sequence>MNSSKFMDKQIMDLTASQNNPNNNNNIFDILNPSPQEEQQTSSSSVVDVKKDLQEEILPSYDFQPIRPTTISSVNLDGGSNTNPAGVRVWNSADSKTNSSVRIYGSVDANESAKVTQEKDRKSYDAAVMSEVDRAVKKHADDLLHAIEGVSARISQMESRTRNLENSMDDLKASIETNNGSTEGKLRLLDNILREVQTGVQFLRDKHEIAEAHLELAKLQASKGDKQPEIPNSITHSDTLQQPAFASQQSPQHPVVPQQPLPVISPPNAPPPPPHQNTYQVQLPPQATQNQIPSIPQRETYFPPPGQLAEATQQPYQLPPAQPSQPAAPHQRFQPVPSQLPSSHYSQASQLPQHHQPVGLMNPSLPHHQSSISHHSEENHYAPPSSYPPSIRQSPSITQPPSGTSSSQQFYGNSRMHESPASQTNSGFSAGYIPSPGANFNDSYAYSGFPSHYTNNSAMKPPPQHSSSPSAPSGGGGGSGYPRLPTAQLLPQALPTASSVSGGSGSSNSGGRGNRVPIDDVVDKVVLMGFSRDQVRTTVRKLTENGQSVDFNVVLDKLMNGH</sequence>
<feature type="coiled-coil region" evidence="1">
    <location>
        <begin position="147"/>
        <end position="174"/>
    </location>
</feature>
<feature type="region of interest" description="Disordered" evidence="2">
    <location>
        <begin position="242"/>
        <end position="280"/>
    </location>
</feature>
<dbReference type="OMA" id="QRGWHGR"/>
<evidence type="ECO:0000256" key="2">
    <source>
        <dbReference type="SAM" id="MobiDB-lite"/>
    </source>
</evidence>
<gene>
    <name evidence="4" type="ORF">C5167_006180</name>
</gene>
<evidence type="ECO:0000313" key="4">
    <source>
        <dbReference type="EMBL" id="RZC58878.1"/>
    </source>
</evidence>
<dbReference type="InterPro" id="IPR010820">
    <property type="entry name" value="DUF1421"/>
</dbReference>
<dbReference type="STRING" id="3469.A0A4Y7JGF2"/>